<gene>
    <name evidence="4" type="ORF">BRM9_0679</name>
</gene>
<reference evidence="4 5" key="1">
    <citation type="submission" date="2013-12" db="EMBL/GenBank/DDBJ databases">
        <title>The complete genome sequence of Methanobacterium sp. BRM9.</title>
        <authorList>
            <consortium name="Pastoral Greenhouse Gas Research Consortium"/>
            <person name="Kelly W.J."/>
            <person name="Leahy S.C."/>
            <person name="Perry R."/>
            <person name="Li D."/>
            <person name="Altermann E."/>
            <person name="Lambie S.C."/>
            <person name="Attwood G.T."/>
        </authorList>
    </citation>
    <scope>NUCLEOTIDE SEQUENCE [LARGE SCALE GENOMIC DNA]</scope>
    <source>
        <strain evidence="4 5">BRM9</strain>
    </source>
</reference>
<dbReference type="Gene3D" id="2.60.40.10">
    <property type="entry name" value="Immunoglobulins"/>
    <property type="match status" value="1"/>
</dbReference>
<evidence type="ECO:0000313" key="5">
    <source>
        <dbReference type="Proteomes" id="UP000029661"/>
    </source>
</evidence>
<dbReference type="STRING" id="2162.BRM9_0679"/>
<dbReference type="AlphaFoldDB" id="A0A089ZF32"/>
<dbReference type="EMBL" id="CP006933">
    <property type="protein sequence ID" value="AIS31500.1"/>
    <property type="molecule type" value="Genomic_DNA"/>
</dbReference>
<evidence type="ECO:0000256" key="2">
    <source>
        <dbReference type="SAM" id="Phobius"/>
    </source>
</evidence>
<dbReference type="OrthoDB" id="71339at2157"/>
<feature type="transmembrane region" description="Helical" evidence="2">
    <location>
        <begin position="71"/>
        <end position="93"/>
    </location>
</feature>
<organism evidence="4 5">
    <name type="scientific">Methanobacterium formicicum</name>
    <dbReference type="NCBI Taxonomy" id="2162"/>
    <lineage>
        <taxon>Archaea</taxon>
        <taxon>Methanobacteriati</taxon>
        <taxon>Methanobacteriota</taxon>
        <taxon>Methanomada group</taxon>
        <taxon>Methanobacteria</taxon>
        <taxon>Methanobacteriales</taxon>
        <taxon>Methanobacteriaceae</taxon>
        <taxon>Methanobacterium</taxon>
    </lineage>
</organism>
<name>A0A089ZF32_METFO</name>
<keyword evidence="2" id="KW-0812">Transmembrane</keyword>
<sequence length="210" mass="23456">MDVKCSQCGEEYQLKPDENPSNFQCKCGGELIIKPDEATNIPKPSKHTPNNQETKTPEPSKSIFDDWKKQYMIVIAVVFLVFIIIAVDSAVFFGDLVVTNVTVPSTAVNGQEIIIPNTIKNNGILPTDDCNVTFQFTPEKNPENVIFLGKIRLSELFSGDNITQNTTFTVPANITPGKYYIRVIVDSNKEIYEANENNNEIYSSTQVNII</sequence>
<dbReference type="RefSeq" id="WP_048084813.1">
    <property type="nucleotide sequence ID" value="NZ_CP006933.1"/>
</dbReference>
<feature type="region of interest" description="Disordered" evidence="1">
    <location>
        <begin position="36"/>
        <end position="61"/>
    </location>
</feature>
<evidence type="ECO:0000259" key="3">
    <source>
        <dbReference type="Pfam" id="PF07705"/>
    </source>
</evidence>
<dbReference type="GeneID" id="24791829"/>
<evidence type="ECO:0000256" key="1">
    <source>
        <dbReference type="SAM" id="MobiDB-lite"/>
    </source>
</evidence>
<dbReference type="Pfam" id="PF07705">
    <property type="entry name" value="CARDB"/>
    <property type="match status" value="1"/>
</dbReference>
<keyword evidence="2" id="KW-0472">Membrane</keyword>
<accession>A0A089ZF32</accession>
<dbReference type="InterPro" id="IPR011635">
    <property type="entry name" value="CARDB"/>
</dbReference>
<protein>
    <recommendedName>
        <fullName evidence="3">CARDB domain-containing protein</fullName>
    </recommendedName>
</protein>
<dbReference type="InterPro" id="IPR013783">
    <property type="entry name" value="Ig-like_fold"/>
</dbReference>
<dbReference type="Proteomes" id="UP000029661">
    <property type="component" value="Chromosome"/>
</dbReference>
<dbReference type="KEGG" id="mfc:BRM9_0679"/>
<keyword evidence="2" id="KW-1133">Transmembrane helix</keyword>
<feature type="domain" description="CARDB" evidence="3">
    <location>
        <begin position="95"/>
        <end position="201"/>
    </location>
</feature>
<proteinExistence type="predicted"/>
<evidence type="ECO:0000313" key="4">
    <source>
        <dbReference type="EMBL" id="AIS31500.1"/>
    </source>
</evidence>